<dbReference type="Pfam" id="PF15599">
    <property type="entry name" value="Imm63"/>
    <property type="match status" value="1"/>
</dbReference>
<evidence type="ECO:0000259" key="1">
    <source>
        <dbReference type="Pfam" id="PF15599"/>
    </source>
</evidence>
<reference evidence="2" key="1">
    <citation type="submission" date="2023-05" db="EMBL/GenBank/DDBJ databases">
        <title>Comparative genomics of Bacillaceae isolates and their secondary metabolite potential.</title>
        <authorList>
            <person name="Song L."/>
            <person name="Nielsen L.J."/>
            <person name="Mohite O."/>
            <person name="Xu X."/>
            <person name="Weber T."/>
            <person name="Kovacs A.T."/>
        </authorList>
    </citation>
    <scope>NUCLEOTIDE SEQUENCE</scope>
    <source>
        <strain evidence="2">B2_4</strain>
    </source>
</reference>
<dbReference type="Proteomes" id="UP001177943">
    <property type="component" value="Chromosome"/>
</dbReference>
<dbReference type="RefSeq" id="WP_283926784.1">
    <property type="nucleotide sequence ID" value="NZ_CP126084.1"/>
</dbReference>
<dbReference type="EMBL" id="CP126084">
    <property type="protein sequence ID" value="WHX49587.1"/>
    <property type="molecule type" value="Genomic_DNA"/>
</dbReference>
<name>A0AA95L2F4_9BACL</name>
<evidence type="ECO:0000313" key="2">
    <source>
        <dbReference type="EMBL" id="WHX49587.1"/>
    </source>
</evidence>
<organism evidence="2 3">
    <name type="scientific">Paenibacillus woosongensis</name>
    <dbReference type="NCBI Taxonomy" id="307580"/>
    <lineage>
        <taxon>Bacteria</taxon>
        <taxon>Bacillati</taxon>
        <taxon>Bacillota</taxon>
        <taxon>Bacilli</taxon>
        <taxon>Bacillales</taxon>
        <taxon>Paenibacillaceae</taxon>
        <taxon>Paenibacillus</taxon>
    </lineage>
</organism>
<evidence type="ECO:0000313" key="3">
    <source>
        <dbReference type="Proteomes" id="UP001177943"/>
    </source>
</evidence>
<gene>
    <name evidence="2" type="ORF">QNH46_02550</name>
</gene>
<accession>A0AA95L2F4</accession>
<dbReference type="InterPro" id="IPR028952">
    <property type="entry name" value="Imm63"/>
</dbReference>
<proteinExistence type="predicted"/>
<dbReference type="KEGG" id="pwn:QNH46_02550"/>
<feature type="domain" description="Immunity protein 63" evidence="1">
    <location>
        <begin position="58"/>
        <end position="131"/>
    </location>
</feature>
<dbReference type="AlphaFoldDB" id="A0AA95L2F4"/>
<protein>
    <submittedName>
        <fullName evidence="2">Imm63 family immunity protein</fullName>
    </submittedName>
</protein>
<sequence length="183" mass="21412">MIKELRGISMFFKRKKKIKGLTELEELIRSMCKKINISAPLPTFGVIEGSGRPAIFVDDEYHYIISERGKELSHTKTKDLDRLLYLVFIDISFTEACKYELLNRDENIDSRRIVFKKQEDILGMLKKDWRSILVEKHKEIILRSPFDDFATKRVDLYKSLKDNGMSDEDAWKNACKEYPKPGG</sequence>